<name>A0A839RPD8_9ACTN</name>
<dbReference type="RefSeq" id="WP_064439882.1">
    <property type="nucleotide sequence ID" value="NZ_BDDI01000006.1"/>
</dbReference>
<dbReference type="PANTHER" id="PTHR43240:SF1">
    <property type="entry name" value="BLR5584 PROTEIN"/>
    <property type="match status" value="1"/>
</dbReference>
<keyword evidence="4" id="KW-1185">Reference proteome</keyword>
<dbReference type="InterPro" id="IPR003736">
    <property type="entry name" value="PAAI_dom"/>
</dbReference>
<dbReference type="Gene3D" id="3.10.129.10">
    <property type="entry name" value="Hotdog Thioesterase"/>
    <property type="match status" value="1"/>
</dbReference>
<dbReference type="NCBIfam" id="TIGR00369">
    <property type="entry name" value="unchar_dom_1"/>
    <property type="match status" value="1"/>
</dbReference>
<feature type="domain" description="Thioesterase" evidence="2">
    <location>
        <begin position="79"/>
        <end position="156"/>
    </location>
</feature>
<dbReference type="CDD" id="cd03443">
    <property type="entry name" value="PaaI_thioesterase"/>
    <property type="match status" value="1"/>
</dbReference>
<protein>
    <submittedName>
        <fullName evidence="3">Uncharacterized protein (TIGR00369 family)</fullName>
    </submittedName>
</protein>
<dbReference type="InterPro" id="IPR006683">
    <property type="entry name" value="Thioestr_dom"/>
</dbReference>
<keyword evidence="1" id="KW-0378">Hydrolase</keyword>
<dbReference type="AlphaFoldDB" id="A0A839RPD8"/>
<dbReference type="Pfam" id="PF03061">
    <property type="entry name" value="4HBT"/>
    <property type="match status" value="1"/>
</dbReference>
<dbReference type="SUPFAM" id="SSF54637">
    <property type="entry name" value="Thioesterase/thiol ester dehydrase-isomerase"/>
    <property type="match status" value="1"/>
</dbReference>
<dbReference type="EMBL" id="JACHWS010000002">
    <property type="protein sequence ID" value="MBB3037984.1"/>
    <property type="molecule type" value="Genomic_DNA"/>
</dbReference>
<evidence type="ECO:0000313" key="4">
    <source>
        <dbReference type="Proteomes" id="UP000567922"/>
    </source>
</evidence>
<organism evidence="3 4">
    <name type="scientific">Hoyosella altamirensis</name>
    <dbReference type="NCBI Taxonomy" id="616997"/>
    <lineage>
        <taxon>Bacteria</taxon>
        <taxon>Bacillati</taxon>
        <taxon>Actinomycetota</taxon>
        <taxon>Actinomycetes</taxon>
        <taxon>Mycobacteriales</taxon>
        <taxon>Hoyosellaceae</taxon>
        <taxon>Hoyosella</taxon>
    </lineage>
</organism>
<evidence type="ECO:0000259" key="2">
    <source>
        <dbReference type="Pfam" id="PF03061"/>
    </source>
</evidence>
<dbReference type="PANTHER" id="PTHR43240">
    <property type="entry name" value="1,4-DIHYDROXY-2-NAPHTHOYL-COA THIOESTERASE 1"/>
    <property type="match status" value="1"/>
</dbReference>
<dbReference type="GO" id="GO:0005829">
    <property type="term" value="C:cytosol"/>
    <property type="evidence" value="ECO:0007669"/>
    <property type="project" value="TreeGrafter"/>
</dbReference>
<proteinExistence type="predicted"/>
<dbReference type="GO" id="GO:0061522">
    <property type="term" value="F:1,4-dihydroxy-2-naphthoyl-CoA thioesterase activity"/>
    <property type="evidence" value="ECO:0007669"/>
    <property type="project" value="TreeGrafter"/>
</dbReference>
<dbReference type="Proteomes" id="UP000567922">
    <property type="component" value="Unassembled WGS sequence"/>
</dbReference>
<evidence type="ECO:0000313" key="3">
    <source>
        <dbReference type="EMBL" id="MBB3037984.1"/>
    </source>
</evidence>
<accession>A0A839RPD8</accession>
<gene>
    <name evidence="3" type="ORF">FHU29_002433</name>
</gene>
<evidence type="ECO:0000256" key="1">
    <source>
        <dbReference type="ARBA" id="ARBA00022801"/>
    </source>
</evidence>
<comment type="caution">
    <text evidence="3">The sequence shown here is derived from an EMBL/GenBank/DDBJ whole genome shotgun (WGS) entry which is preliminary data.</text>
</comment>
<reference evidence="3 4" key="1">
    <citation type="submission" date="2020-08" db="EMBL/GenBank/DDBJ databases">
        <title>Sequencing the genomes of 1000 actinobacteria strains.</title>
        <authorList>
            <person name="Klenk H.-P."/>
        </authorList>
    </citation>
    <scope>NUCLEOTIDE SEQUENCE [LARGE SCALE GENOMIC DNA]</scope>
    <source>
        <strain evidence="3 4">DSM 45258</strain>
    </source>
</reference>
<dbReference type="InterPro" id="IPR029069">
    <property type="entry name" value="HotDog_dom_sf"/>
</dbReference>
<sequence length="171" mass="18319">MASNGSSKRRERQYSWVDPMAVRGKHFELSGLEFLRALASGELEHSPIAHTIGFRVTEATKGSATIELEPAEFLYNAVGSVHGGAVTAIADSAMGFAVSTTLPASAGYTTLDLNIRFIRPVTEETGTIRATGYAEHSGRTTATARAEIRDSDDRLLASATARCMILRPESS</sequence>